<dbReference type="Proteomes" id="UP000184041">
    <property type="component" value="Unassembled WGS sequence"/>
</dbReference>
<organism evidence="2 3">
    <name type="scientific">Fodinibius roseus</name>
    <dbReference type="NCBI Taxonomy" id="1194090"/>
    <lineage>
        <taxon>Bacteria</taxon>
        <taxon>Pseudomonadati</taxon>
        <taxon>Balneolota</taxon>
        <taxon>Balneolia</taxon>
        <taxon>Balneolales</taxon>
        <taxon>Balneolaceae</taxon>
        <taxon>Fodinibius</taxon>
    </lineage>
</organism>
<dbReference type="STRING" id="1194090.SAMN05443144_11389"/>
<feature type="domain" description="DUF2249" evidence="1">
    <location>
        <begin position="95"/>
        <end position="163"/>
    </location>
</feature>
<reference evidence="2 3" key="1">
    <citation type="submission" date="2016-11" db="EMBL/GenBank/DDBJ databases">
        <authorList>
            <person name="Jaros S."/>
            <person name="Januszkiewicz K."/>
            <person name="Wedrychowicz H."/>
        </authorList>
    </citation>
    <scope>NUCLEOTIDE SEQUENCE [LARGE SCALE GENOMIC DNA]</scope>
    <source>
        <strain evidence="2 3">DSM 21986</strain>
    </source>
</reference>
<accession>A0A1M5EKX8</accession>
<name>A0A1M5EKX8_9BACT</name>
<dbReference type="EMBL" id="FQUS01000013">
    <property type="protein sequence ID" value="SHF79794.1"/>
    <property type="molecule type" value="Genomic_DNA"/>
</dbReference>
<dbReference type="RefSeq" id="WP_073064907.1">
    <property type="nucleotide sequence ID" value="NZ_FQUS01000013.1"/>
</dbReference>
<gene>
    <name evidence="2" type="ORF">SAMN05443144_11389</name>
</gene>
<feature type="domain" description="DUF2249" evidence="1">
    <location>
        <begin position="10"/>
        <end position="79"/>
    </location>
</feature>
<dbReference type="AlphaFoldDB" id="A0A1M5EKX8"/>
<evidence type="ECO:0000259" key="1">
    <source>
        <dbReference type="Pfam" id="PF10006"/>
    </source>
</evidence>
<dbReference type="Pfam" id="PF10006">
    <property type="entry name" value="DUF2249"/>
    <property type="match status" value="3"/>
</dbReference>
<evidence type="ECO:0000313" key="3">
    <source>
        <dbReference type="Proteomes" id="UP000184041"/>
    </source>
</evidence>
<protein>
    <submittedName>
        <fullName evidence="2">Uncharacterized conserved protein, DUF2249 family</fullName>
    </submittedName>
</protein>
<sequence length="254" mass="30368">MSNTTSPTQELDVRSLIPIKRHEKLLKLFKELPPGDSFVFINDHDPKPLYYEFRSIYGDVVGWEYLQRGGREWTVRVTRTEASQGREFDDIATLMDLRKTDPKDWKYAVFHRYGMMLKEDTMEIISAKDPEEIRRIFKRKFNEEYTWVYKKDRPGEYVIHVTKKEETDPALEDLSIVSSFDVRAHLPAKRHEMVFDAFDELNPGEAFVFINDHDPKPLYYQMEAESNEPFHWEYLETMPKEWKVKVMKLKDETQ</sequence>
<dbReference type="InterPro" id="IPR018720">
    <property type="entry name" value="DUF2249"/>
</dbReference>
<feature type="domain" description="DUF2249" evidence="1">
    <location>
        <begin position="180"/>
        <end position="246"/>
    </location>
</feature>
<dbReference type="OrthoDB" id="9798996at2"/>
<proteinExistence type="predicted"/>
<keyword evidence="3" id="KW-1185">Reference proteome</keyword>
<evidence type="ECO:0000313" key="2">
    <source>
        <dbReference type="EMBL" id="SHF79794.1"/>
    </source>
</evidence>